<dbReference type="SUPFAM" id="SSF57716">
    <property type="entry name" value="Glucocorticoid receptor-like (DNA-binding domain)"/>
    <property type="match status" value="1"/>
</dbReference>
<evidence type="ECO:0000313" key="10">
    <source>
        <dbReference type="Proteomes" id="UP000789831"/>
    </source>
</evidence>
<evidence type="ECO:0000256" key="3">
    <source>
        <dbReference type="ARBA" id="ARBA00023015"/>
    </source>
</evidence>
<dbReference type="AlphaFoldDB" id="A0A9N8UXZ6"/>
<keyword evidence="4" id="KW-0804">Transcription</keyword>
<dbReference type="Pfam" id="PF04855">
    <property type="entry name" value="SNF5"/>
    <property type="match status" value="1"/>
</dbReference>
<evidence type="ECO:0000256" key="6">
    <source>
        <dbReference type="PROSITE-ProRule" id="PRU00094"/>
    </source>
</evidence>
<proteinExistence type="inferred from homology"/>
<dbReference type="CDD" id="cd00202">
    <property type="entry name" value="ZnF_GATA"/>
    <property type="match status" value="1"/>
</dbReference>
<dbReference type="InterPro" id="IPR013088">
    <property type="entry name" value="Znf_NHR/GATA"/>
</dbReference>
<organism evidence="9 10">
    <name type="scientific">Ambispora gerdemannii</name>
    <dbReference type="NCBI Taxonomy" id="144530"/>
    <lineage>
        <taxon>Eukaryota</taxon>
        <taxon>Fungi</taxon>
        <taxon>Fungi incertae sedis</taxon>
        <taxon>Mucoromycota</taxon>
        <taxon>Glomeromycotina</taxon>
        <taxon>Glomeromycetes</taxon>
        <taxon>Archaeosporales</taxon>
        <taxon>Ambisporaceae</taxon>
        <taxon>Ambispora</taxon>
    </lineage>
</organism>
<feature type="compositionally biased region" description="Polar residues" evidence="7">
    <location>
        <begin position="369"/>
        <end position="390"/>
    </location>
</feature>
<accession>A0A9N8UXZ6</accession>
<dbReference type="GO" id="GO:0006355">
    <property type="term" value="P:regulation of DNA-templated transcription"/>
    <property type="evidence" value="ECO:0007669"/>
    <property type="project" value="InterPro"/>
</dbReference>
<evidence type="ECO:0000256" key="5">
    <source>
        <dbReference type="ARBA" id="ARBA00023242"/>
    </source>
</evidence>
<sequence length="478" mass="55492">MYHTQMQMHMPPYGNSNFTFMPMSNNGMNNYSNIYQEHYTPTSRRSTRQAFANTSLPPLTAQAIWSTYSSRLKEKEGNTSLLLSTNNKRRTRGAGANVNYAEDALSDEAEFWGGEEYNKRNMTPVDKSSMGRPYTMREGVSEKPVTKRMMRKTKHVYKSNKEMERMAEQKEILIPIRLDFDFENHKLRDTFTWNLNEKIITPESFAEILCNDLEIPVETYTPLIAEAIKSQVTEYESAAEKSLSRVDYRVEITLDIQVGKLNLRDRFEWDLSSELTPEEFSRLLTADLGVGGEFAPIIAFNIHEQLLQHKEKLDDFDPESEPLKSAFRPFDEAEEWAPILETLTTEELEKIVLDKERSIRRLRRETSRFGNSRSRQLPRNSNTSILSPGSSPLKRQKTMQLTKPLKQERVRERGQRLAPEQLEKWHCEHCQINGRDTPLVRRGPDGTKTLCNACGLYWINKSSLPPLRKDMFAHQQIH</sequence>
<comment type="subcellular location">
    <subcellularLocation>
        <location evidence="1">Nucleus</location>
    </subcellularLocation>
</comment>
<evidence type="ECO:0000256" key="4">
    <source>
        <dbReference type="ARBA" id="ARBA00023163"/>
    </source>
</evidence>
<keyword evidence="6" id="KW-0479">Metal-binding</keyword>
<feature type="region of interest" description="Disordered" evidence="7">
    <location>
        <begin position="364"/>
        <end position="413"/>
    </location>
</feature>
<dbReference type="InterPro" id="IPR000679">
    <property type="entry name" value="Znf_GATA"/>
</dbReference>
<evidence type="ECO:0000313" key="9">
    <source>
        <dbReference type="EMBL" id="CAG8433854.1"/>
    </source>
</evidence>
<dbReference type="EMBL" id="CAJVPL010000012">
    <property type="protein sequence ID" value="CAG8433854.1"/>
    <property type="molecule type" value="Genomic_DNA"/>
</dbReference>
<evidence type="ECO:0000256" key="1">
    <source>
        <dbReference type="ARBA" id="ARBA00004123"/>
    </source>
</evidence>
<keyword evidence="3" id="KW-0805">Transcription regulation</keyword>
<comment type="caution">
    <text evidence="9">The sequence shown here is derived from an EMBL/GenBank/DDBJ whole genome shotgun (WGS) entry which is preliminary data.</text>
</comment>
<dbReference type="Proteomes" id="UP000789831">
    <property type="component" value="Unassembled WGS sequence"/>
</dbReference>
<dbReference type="Pfam" id="PF00320">
    <property type="entry name" value="GATA"/>
    <property type="match status" value="1"/>
</dbReference>
<name>A0A9N8UXZ6_9GLOM</name>
<dbReference type="OrthoDB" id="10258327at2759"/>
<keyword evidence="10" id="KW-1185">Reference proteome</keyword>
<dbReference type="GO" id="GO:0043565">
    <property type="term" value="F:sequence-specific DNA binding"/>
    <property type="evidence" value="ECO:0007669"/>
    <property type="project" value="InterPro"/>
</dbReference>
<reference evidence="9" key="1">
    <citation type="submission" date="2021-06" db="EMBL/GenBank/DDBJ databases">
        <authorList>
            <person name="Kallberg Y."/>
            <person name="Tangrot J."/>
            <person name="Rosling A."/>
        </authorList>
    </citation>
    <scope>NUCLEOTIDE SEQUENCE</scope>
    <source>
        <strain evidence="9">MT106</strain>
    </source>
</reference>
<keyword evidence="6" id="KW-0863">Zinc-finger</keyword>
<evidence type="ECO:0000259" key="8">
    <source>
        <dbReference type="PROSITE" id="PS50114"/>
    </source>
</evidence>
<dbReference type="SMART" id="SM00401">
    <property type="entry name" value="ZnF_GATA"/>
    <property type="match status" value="1"/>
</dbReference>
<keyword evidence="5" id="KW-0539">Nucleus</keyword>
<feature type="domain" description="GATA-type" evidence="8">
    <location>
        <begin position="437"/>
        <end position="467"/>
    </location>
</feature>
<comment type="similarity">
    <text evidence="2">Belongs to the SNF5 family.</text>
</comment>
<dbReference type="PANTHER" id="PTHR10019">
    <property type="entry name" value="SNF5"/>
    <property type="match status" value="1"/>
</dbReference>
<dbReference type="GO" id="GO:0000228">
    <property type="term" value="C:nuclear chromosome"/>
    <property type="evidence" value="ECO:0007669"/>
    <property type="project" value="InterPro"/>
</dbReference>
<dbReference type="GO" id="GO:0006338">
    <property type="term" value="P:chromatin remodeling"/>
    <property type="evidence" value="ECO:0007669"/>
    <property type="project" value="InterPro"/>
</dbReference>
<dbReference type="Gene3D" id="3.30.50.10">
    <property type="entry name" value="Erythroid Transcription Factor GATA-1, subunit A"/>
    <property type="match status" value="1"/>
</dbReference>
<dbReference type="GO" id="GO:0008270">
    <property type="term" value="F:zinc ion binding"/>
    <property type="evidence" value="ECO:0007669"/>
    <property type="project" value="UniProtKB-KW"/>
</dbReference>
<keyword evidence="6" id="KW-0862">Zinc</keyword>
<dbReference type="InterPro" id="IPR006939">
    <property type="entry name" value="SNF5"/>
</dbReference>
<dbReference type="PROSITE" id="PS50114">
    <property type="entry name" value="GATA_ZN_FINGER_2"/>
    <property type="match status" value="1"/>
</dbReference>
<protein>
    <submittedName>
        <fullName evidence="9">9612_t:CDS:1</fullName>
    </submittedName>
</protein>
<evidence type="ECO:0000256" key="2">
    <source>
        <dbReference type="ARBA" id="ARBA00010239"/>
    </source>
</evidence>
<gene>
    <name evidence="9" type="ORF">AGERDE_LOCUS265</name>
</gene>
<evidence type="ECO:0000256" key="7">
    <source>
        <dbReference type="SAM" id="MobiDB-lite"/>
    </source>
</evidence>